<dbReference type="InterPro" id="IPR021833">
    <property type="entry name" value="DUF3425"/>
</dbReference>
<protein>
    <submittedName>
        <fullName evidence="2">Uncharacterized protein</fullName>
    </submittedName>
</protein>
<dbReference type="AlphaFoldDB" id="A0A9W5YX14"/>
<organism evidence="2 3">
    <name type="scientific">Aspergillus brasiliensis</name>
    <dbReference type="NCBI Taxonomy" id="319629"/>
    <lineage>
        <taxon>Eukaryota</taxon>
        <taxon>Fungi</taxon>
        <taxon>Dikarya</taxon>
        <taxon>Ascomycota</taxon>
        <taxon>Pezizomycotina</taxon>
        <taxon>Eurotiomycetes</taxon>
        <taxon>Eurotiomycetidae</taxon>
        <taxon>Eurotiales</taxon>
        <taxon>Aspergillaceae</taxon>
        <taxon>Aspergillus</taxon>
        <taxon>Aspergillus subgen. Circumdati</taxon>
    </lineage>
</organism>
<proteinExistence type="predicted"/>
<gene>
    <name evidence="2" type="ORF">AbraCBS73388_000830</name>
</gene>
<dbReference type="PANTHER" id="PTHR38116:SF1">
    <property type="entry name" value="BZIP DOMAIN-CONTAINING PROTEIN"/>
    <property type="match status" value="1"/>
</dbReference>
<accession>A0A9W5YX14</accession>
<dbReference type="EMBL" id="BROQ01000109">
    <property type="protein sequence ID" value="GKZ25364.1"/>
    <property type="molecule type" value="Genomic_DNA"/>
</dbReference>
<dbReference type="Pfam" id="PF11905">
    <property type="entry name" value="DUF3425"/>
    <property type="match status" value="1"/>
</dbReference>
<evidence type="ECO:0000256" key="1">
    <source>
        <dbReference type="SAM" id="MobiDB-lite"/>
    </source>
</evidence>
<name>A0A9W5YX14_9EURO</name>
<sequence>MPSSTTSADEKRQRKKLQNRINQRARRLRLKADQHQEQTTRPYSVHRWRVSEYETSPSSSSSSSPSSTSLSKHNSQTLSQTQTNHGPSLNPPKHTPLAPTSSTSINISPDHHLLHLITHNVFRALYSNKTLLSALSTSLIPGPNPNASIQIIHDGLIFPIYATLIPNSHSYPYPSPPIPASLFPTPSQQNLIHCSWIDLVPFPRMRENLIAWEACFDHEEFVRDIVGGYFMQQWKLRRGSDMGMGVMEMGKVLRVECDDDDDEVTGNARNGWIVWGEPHCKESWEVTPGFLRKWGWVVQGCVEEVVECSNRWR</sequence>
<feature type="compositionally biased region" description="Low complexity" evidence="1">
    <location>
        <begin position="55"/>
        <end position="71"/>
    </location>
</feature>
<reference evidence="2" key="1">
    <citation type="submission" date="2022-07" db="EMBL/GenBank/DDBJ databases">
        <title>Taxonomy of Aspergillus series Nigri: significant species reduction supported by multi-species coalescent approaches.</title>
        <authorList>
            <person name="Bian C."/>
            <person name="Kusuya Y."/>
            <person name="Sklenar F."/>
            <person name="D'hooge E."/>
            <person name="Yaguchi T."/>
            <person name="Takahashi H."/>
            <person name="Hubka V."/>
        </authorList>
    </citation>
    <scope>NUCLEOTIDE SEQUENCE</scope>
    <source>
        <strain evidence="2">CBS 733.88</strain>
    </source>
</reference>
<evidence type="ECO:0000313" key="2">
    <source>
        <dbReference type="EMBL" id="GKZ25364.1"/>
    </source>
</evidence>
<comment type="caution">
    <text evidence="2">The sequence shown here is derived from an EMBL/GenBank/DDBJ whole genome shotgun (WGS) entry which is preliminary data.</text>
</comment>
<dbReference type="Proteomes" id="UP001143548">
    <property type="component" value="Unassembled WGS sequence"/>
</dbReference>
<evidence type="ECO:0000313" key="3">
    <source>
        <dbReference type="Proteomes" id="UP001143548"/>
    </source>
</evidence>
<dbReference type="PANTHER" id="PTHR38116">
    <property type="entry name" value="CHROMOSOME 7, WHOLE GENOME SHOTGUN SEQUENCE"/>
    <property type="match status" value="1"/>
</dbReference>
<feature type="compositionally biased region" description="Basic residues" evidence="1">
    <location>
        <begin position="13"/>
        <end position="29"/>
    </location>
</feature>
<feature type="region of interest" description="Disordered" evidence="1">
    <location>
        <begin position="1"/>
        <end position="104"/>
    </location>
</feature>
<feature type="compositionally biased region" description="Polar residues" evidence="1">
    <location>
        <begin position="72"/>
        <end position="87"/>
    </location>
</feature>